<feature type="compositionally biased region" description="Polar residues" evidence="13">
    <location>
        <begin position="491"/>
        <end position="509"/>
    </location>
</feature>
<feature type="compositionally biased region" description="Basic and acidic residues" evidence="13">
    <location>
        <begin position="286"/>
        <end position="307"/>
    </location>
</feature>
<feature type="domain" description="Protein kinase" evidence="14">
    <location>
        <begin position="35"/>
        <end position="286"/>
    </location>
</feature>
<evidence type="ECO:0000259" key="14">
    <source>
        <dbReference type="PROSITE" id="PS50011"/>
    </source>
</evidence>
<feature type="region of interest" description="Disordered" evidence="13">
    <location>
        <begin position="723"/>
        <end position="866"/>
    </location>
</feature>
<feature type="region of interest" description="Disordered" evidence="13">
    <location>
        <begin position="408"/>
        <end position="428"/>
    </location>
</feature>
<evidence type="ECO:0000256" key="8">
    <source>
        <dbReference type="PIRSR" id="PIRSR630616-1"/>
    </source>
</evidence>
<dbReference type="PROSITE" id="PS50011">
    <property type="entry name" value="PROTEIN_KINASE_DOM"/>
    <property type="match status" value="1"/>
</dbReference>
<evidence type="ECO:0000256" key="11">
    <source>
        <dbReference type="PROSITE-ProRule" id="PRU10141"/>
    </source>
</evidence>
<keyword evidence="3 9" id="KW-0547">Nucleotide-binding</keyword>
<protein>
    <recommendedName>
        <fullName evidence="12">Aurora kinase</fullName>
        <ecNumber evidence="12">2.7.11.1</ecNumber>
    </recommendedName>
</protein>
<feature type="region of interest" description="Disordered" evidence="13">
    <location>
        <begin position="659"/>
        <end position="704"/>
    </location>
</feature>
<dbReference type="CDD" id="cd14007">
    <property type="entry name" value="STKc_Aurora"/>
    <property type="match status" value="1"/>
</dbReference>
<feature type="binding site" evidence="9">
    <location>
        <begin position="164"/>
        <end position="165"/>
    </location>
    <ligand>
        <name>ATP</name>
        <dbReference type="ChEBI" id="CHEBI:30616"/>
    </ligand>
</feature>
<dbReference type="InterPro" id="IPR000719">
    <property type="entry name" value="Prot_kinase_dom"/>
</dbReference>
<evidence type="ECO:0000256" key="7">
    <source>
        <dbReference type="ARBA" id="ARBA00048679"/>
    </source>
</evidence>
<dbReference type="InterPro" id="IPR030616">
    <property type="entry name" value="Aur-like"/>
</dbReference>
<dbReference type="FunFam" id="1.10.510.10:FF:000235">
    <property type="entry name" value="Serine/threonine-protein kinase ark1"/>
    <property type="match status" value="1"/>
</dbReference>
<dbReference type="InterPro" id="IPR011009">
    <property type="entry name" value="Kinase-like_dom_sf"/>
</dbReference>
<evidence type="ECO:0000256" key="3">
    <source>
        <dbReference type="ARBA" id="ARBA00022741"/>
    </source>
</evidence>
<feature type="compositionally biased region" description="Low complexity" evidence="13">
    <location>
        <begin position="829"/>
        <end position="842"/>
    </location>
</feature>
<feature type="binding site" evidence="9 11">
    <location>
        <position position="64"/>
    </location>
    <ligand>
        <name>ATP</name>
        <dbReference type="ChEBI" id="CHEBI:30616"/>
    </ligand>
</feature>
<dbReference type="SMART" id="SM00220">
    <property type="entry name" value="S_TKc"/>
    <property type="match status" value="1"/>
</dbReference>
<dbReference type="EMBL" id="HBFQ01022789">
    <property type="protein sequence ID" value="CAD8841670.1"/>
    <property type="molecule type" value="Transcribed_RNA"/>
</dbReference>
<dbReference type="EC" id="2.7.11.1" evidence="12"/>
<feature type="binding site" evidence="9">
    <location>
        <position position="178"/>
    </location>
    <ligand>
        <name>ATP</name>
        <dbReference type="ChEBI" id="CHEBI:30616"/>
    </ligand>
</feature>
<keyword evidence="5 9" id="KW-0067">ATP-binding</keyword>
<reference evidence="16" key="1">
    <citation type="submission" date="2021-01" db="EMBL/GenBank/DDBJ databases">
        <authorList>
            <person name="Corre E."/>
            <person name="Pelletier E."/>
            <person name="Niang G."/>
            <person name="Scheremetjew M."/>
            <person name="Finn R."/>
            <person name="Kale V."/>
            <person name="Holt S."/>
            <person name="Cochrane G."/>
            <person name="Meng A."/>
            <person name="Brown T."/>
            <person name="Cohen L."/>
        </authorList>
    </citation>
    <scope>NUCLEOTIDE SEQUENCE</scope>
</reference>
<evidence type="ECO:0000256" key="13">
    <source>
        <dbReference type="SAM" id="MobiDB-lite"/>
    </source>
</evidence>
<evidence type="ECO:0000256" key="6">
    <source>
        <dbReference type="ARBA" id="ARBA00047899"/>
    </source>
</evidence>
<organism evidence="16">
    <name type="scientific">Noctiluca scintillans</name>
    <name type="common">Sea sparkle</name>
    <name type="synonym">Red tide dinoflagellate</name>
    <dbReference type="NCBI Taxonomy" id="2966"/>
    <lineage>
        <taxon>Eukaryota</taxon>
        <taxon>Sar</taxon>
        <taxon>Alveolata</taxon>
        <taxon>Dinophyceae</taxon>
        <taxon>Noctilucales</taxon>
        <taxon>Noctilucaceae</taxon>
        <taxon>Noctiluca</taxon>
    </lineage>
</organism>
<dbReference type="InterPro" id="IPR008271">
    <property type="entry name" value="Ser/Thr_kinase_AS"/>
</dbReference>
<feature type="region of interest" description="Disordered" evidence="13">
    <location>
        <begin position="286"/>
        <end position="328"/>
    </location>
</feature>
<dbReference type="InterPro" id="IPR017441">
    <property type="entry name" value="Protein_kinase_ATP_BS"/>
</dbReference>
<dbReference type="EMBL" id="HBFQ01022790">
    <property type="protein sequence ID" value="CAD8841671.1"/>
    <property type="molecule type" value="Transcribed_RNA"/>
</dbReference>
<feature type="region of interest" description="Disordered" evidence="13">
    <location>
        <begin position="1"/>
        <end position="22"/>
    </location>
</feature>
<feature type="compositionally biased region" description="Basic residues" evidence="13">
    <location>
        <begin position="856"/>
        <end position="866"/>
    </location>
</feature>
<feature type="region of interest" description="Disordered" evidence="13">
    <location>
        <begin position="450"/>
        <end position="529"/>
    </location>
</feature>
<evidence type="ECO:0000256" key="12">
    <source>
        <dbReference type="RuleBase" id="RU367134"/>
    </source>
</evidence>
<dbReference type="GO" id="GO:0004674">
    <property type="term" value="F:protein serine/threonine kinase activity"/>
    <property type="evidence" value="ECO:0007669"/>
    <property type="project" value="UniProtKB-KW"/>
</dbReference>
<dbReference type="AlphaFoldDB" id="A0A6T8XE74"/>
<sequence length="866" mass="94164">MERTDSVAAMEEVEAEQSEGEQLDEISLSHLELLDSAQESLGKGSFGIVQRVRRKGTDKVYALKTMRKQEVIEGNLINQVELEIRVQRRLKHRNVLRLYRHLEDVDNVYLMLEYCEKGELYQILRMQRCRRFPEAVACRFFIQVAEGLHYLHQNSVVHRDIKPENLLVDHDDVLKIADFGWCAVSNTLRTTFCGTLDYLAPEMIQGRGHDHTLDIWGAGVLLYEMIVGRPPFQSTNHAQLISKILALDLRFPGFVSAGVQELVRSLLRREPRERMSLQVVLRHPWTREHARQSSKESTPEHPDDVLVRSKGITMDTTRDPCSEPSLSESCEVDNSLMYQDAADQTWSPVAVAVEAPSPNVPSQPSPARLASPIPLERIRRQEVANDPRSHTMKHGSAVIASAPVSSSNLYAQEASPSTARRMMTTSSHGAEVVDSLGRTVGPQSPVLRSAQIASSGTAQAVRRNGVVTSPLLRSRQPATTSSPVRTAEVAAQSSPSTRAHPQGSDSQVMPGTGSPFAVPSAQTGMSSSTMPTQSVAVVSPSGFVGSCVLSGDASAVRTSPTTGYRTPPVDVPPTRGSPLTTSRLLPSEVAVAKATTSPIMGNRVLASEVVANSGKVLPSRNAPVSTYQAQQCDATMSGKIPSSKPSPLSTYRELPGDAAASGKVPLKRSPVSAHRNVPCDTAASGKVPSAKPSPMMGYRTTPGEVPANRVDLLVKVFENGPRNHEQEAAARSAPSRPSPPSKYRTLAGEPASTKPAGEVSMNEEDHDDVCGSRGHRRSNPADESENRRHMGFTGKQLPLARRPPRPESPHSFQPSARSGGRRSPGPNVSQRQQAQPQQSSTQFVTPVQQFPPSCVPKRHLGSQRLP</sequence>
<name>A0A6T8XE74_NOCSC</name>
<evidence type="ECO:0000256" key="1">
    <source>
        <dbReference type="ARBA" id="ARBA00022527"/>
    </source>
</evidence>
<dbReference type="Pfam" id="PF00069">
    <property type="entry name" value="Pkinase"/>
    <property type="match status" value="1"/>
</dbReference>
<gene>
    <name evidence="15" type="ORF">NSCI0253_LOCUS16018</name>
    <name evidence="16" type="ORF">NSCI0253_LOCUS16019</name>
</gene>
<dbReference type="Gene3D" id="1.10.510.10">
    <property type="entry name" value="Transferase(Phosphotransferase) domain 1"/>
    <property type="match status" value="1"/>
</dbReference>
<feature type="region of interest" description="Disordered" evidence="13">
    <location>
        <begin position="554"/>
        <end position="581"/>
    </location>
</feature>
<evidence type="ECO:0000256" key="9">
    <source>
        <dbReference type="PIRSR" id="PIRSR630616-2"/>
    </source>
</evidence>
<dbReference type="PANTHER" id="PTHR24350">
    <property type="entry name" value="SERINE/THREONINE-PROTEIN KINASE IAL-RELATED"/>
    <property type="match status" value="1"/>
</dbReference>
<keyword evidence="4 12" id="KW-0418">Kinase</keyword>
<evidence type="ECO:0000313" key="15">
    <source>
        <dbReference type="EMBL" id="CAD8841670.1"/>
    </source>
</evidence>
<accession>A0A6T8XE74</accession>
<feature type="active site" description="Proton acceptor" evidence="8">
    <location>
        <position position="160"/>
    </location>
</feature>
<dbReference type="FunFam" id="3.30.200.20:FF:000042">
    <property type="entry name" value="Aurora kinase A"/>
    <property type="match status" value="1"/>
</dbReference>
<comment type="catalytic activity">
    <reaction evidence="7 12">
        <text>L-seryl-[protein] + ATP = O-phospho-L-seryl-[protein] + ADP + H(+)</text>
        <dbReference type="Rhea" id="RHEA:17989"/>
        <dbReference type="Rhea" id="RHEA-COMP:9863"/>
        <dbReference type="Rhea" id="RHEA-COMP:11604"/>
        <dbReference type="ChEBI" id="CHEBI:15378"/>
        <dbReference type="ChEBI" id="CHEBI:29999"/>
        <dbReference type="ChEBI" id="CHEBI:30616"/>
        <dbReference type="ChEBI" id="CHEBI:83421"/>
        <dbReference type="ChEBI" id="CHEBI:456216"/>
        <dbReference type="EC" id="2.7.11.1"/>
    </reaction>
</comment>
<evidence type="ECO:0000256" key="2">
    <source>
        <dbReference type="ARBA" id="ARBA00022679"/>
    </source>
</evidence>
<dbReference type="PROSITE" id="PS00107">
    <property type="entry name" value="PROTEIN_KINASE_ATP"/>
    <property type="match status" value="1"/>
</dbReference>
<proteinExistence type="inferred from homology"/>
<evidence type="ECO:0000313" key="16">
    <source>
        <dbReference type="EMBL" id="CAD8841671.1"/>
    </source>
</evidence>
<evidence type="ECO:0000256" key="4">
    <source>
        <dbReference type="ARBA" id="ARBA00022777"/>
    </source>
</evidence>
<feature type="compositionally biased region" description="Polar residues" evidence="13">
    <location>
        <begin position="520"/>
        <end position="529"/>
    </location>
</feature>
<comment type="catalytic activity">
    <reaction evidence="6 12">
        <text>L-threonyl-[protein] + ATP = O-phospho-L-threonyl-[protein] + ADP + H(+)</text>
        <dbReference type="Rhea" id="RHEA:46608"/>
        <dbReference type="Rhea" id="RHEA-COMP:11060"/>
        <dbReference type="Rhea" id="RHEA-COMP:11605"/>
        <dbReference type="ChEBI" id="CHEBI:15378"/>
        <dbReference type="ChEBI" id="CHEBI:30013"/>
        <dbReference type="ChEBI" id="CHEBI:30616"/>
        <dbReference type="ChEBI" id="CHEBI:61977"/>
        <dbReference type="ChEBI" id="CHEBI:456216"/>
        <dbReference type="EC" id="2.7.11.1"/>
    </reaction>
</comment>
<feature type="compositionally biased region" description="Acidic residues" evidence="13">
    <location>
        <begin position="11"/>
        <end position="22"/>
    </location>
</feature>
<comment type="similarity">
    <text evidence="12">Belongs to the protein kinase superfamily. Ser/Thr protein kinase family. Aurora subfamily.</text>
</comment>
<keyword evidence="2 12" id="KW-0808">Transferase</keyword>
<evidence type="ECO:0000256" key="10">
    <source>
        <dbReference type="PIRSR" id="PIRSR630616-3"/>
    </source>
</evidence>
<dbReference type="PROSITE" id="PS00108">
    <property type="entry name" value="PROTEIN_KINASE_ST"/>
    <property type="match status" value="1"/>
</dbReference>
<dbReference type="SUPFAM" id="SSF56112">
    <property type="entry name" value="Protein kinase-like (PK-like)"/>
    <property type="match status" value="1"/>
</dbReference>
<feature type="compositionally biased region" description="Low complexity" evidence="13">
    <location>
        <begin position="1"/>
        <end position="10"/>
    </location>
</feature>
<evidence type="ECO:0000256" key="5">
    <source>
        <dbReference type="ARBA" id="ARBA00022840"/>
    </source>
</evidence>
<dbReference type="GO" id="GO:0005524">
    <property type="term" value="F:ATP binding"/>
    <property type="evidence" value="ECO:0007669"/>
    <property type="project" value="UniProtKB-UniRule"/>
</dbReference>
<keyword evidence="1 12" id="KW-0723">Serine/threonine-protein kinase</keyword>
<feature type="cross-link" description="Glycyl lysine isopeptide (Lys-Gly) (interchain with G-Cter in SUMO2)" evidence="10">
    <location>
        <position position="162"/>
    </location>
</feature>